<feature type="domain" description="RNase H type-2" evidence="17">
    <location>
        <begin position="92"/>
        <end position="308"/>
    </location>
</feature>
<dbReference type="Gene3D" id="3.30.310.10">
    <property type="entry name" value="TATA-Binding Protein"/>
    <property type="match status" value="1"/>
</dbReference>
<comment type="function">
    <text evidence="3 14">Endonuclease that specifically degrades the RNA of RNA-DNA hybrids.</text>
</comment>
<dbReference type="HOGENOM" id="CLU_059546_1_0_9"/>
<dbReference type="FunFam" id="3.30.420.10:FF:000047">
    <property type="entry name" value="Ribonuclease HIII"/>
    <property type="match status" value="1"/>
</dbReference>
<dbReference type="PANTHER" id="PTHR10954">
    <property type="entry name" value="RIBONUCLEASE H2 SUBUNIT A"/>
    <property type="match status" value="1"/>
</dbReference>
<dbReference type="EMBL" id="ACWF01000160">
    <property type="protein sequence ID" value="EHL73098.1"/>
    <property type="molecule type" value="Genomic_DNA"/>
</dbReference>
<comment type="subcellular location">
    <subcellularLocation>
        <location evidence="4 14">Cytoplasm</location>
    </subcellularLocation>
</comment>
<evidence type="ECO:0000256" key="12">
    <source>
        <dbReference type="ARBA" id="ARBA00022801"/>
    </source>
</evidence>
<proteinExistence type="inferred from homology"/>
<evidence type="ECO:0000256" key="1">
    <source>
        <dbReference type="ARBA" id="ARBA00000077"/>
    </source>
</evidence>
<evidence type="ECO:0000256" key="5">
    <source>
        <dbReference type="ARBA" id="ARBA00008378"/>
    </source>
</evidence>
<dbReference type="Pfam" id="PF01351">
    <property type="entry name" value="RNase_HII"/>
    <property type="match status" value="1"/>
</dbReference>
<reference evidence="18 19" key="1">
    <citation type="submission" date="2011-09" db="EMBL/GenBank/DDBJ databases">
        <title>The Genome Sequence of Bacillus smithii 7_3_47FAA.</title>
        <authorList>
            <consortium name="The Broad Institute Genome Sequencing Platform"/>
            <person name="Earl A."/>
            <person name="Ward D."/>
            <person name="Feldgarden M."/>
            <person name="Gevers D."/>
            <person name="Daigneault M."/>
            <person name="Strauss J."/>
            <person name="Allen-Vercoe E."/>
            <person name="Young S.K."/>
            <person name="Zeng Q."/>
            <person name="Gargeya S."/>
            <person name="Fitzgerald M."/>
            <person name="Haas B."/>
            <person name="Abouelleil A."/>
            <person name="Alvarado L."/>
            <person name="Arachchi H.M."/>
            <person name="Berlin A."/>
            <person name="Brown A."/>
            <person name="Chapman S.B."/>
            <person name="Chen Z."/>
            <person name="Dunbar C."/>
            <person name="Freedman E."/>
            <person name="Gearin G."/>
            <person name="Goldberg J."/>
            <person name="Griggs A."/>
            <person name="Gujja S."/>
            <person name="Heiman D."/>
            <person name="Howarth C."/>
            <person name="Larson L."/>
            <person name="Lui A."/>
            <person name="MacDonald P.J.P."/>
            <person name="Montmayeur A."/>
            <person name="Murphy C."/>
            <person name="Neiman D."/>
            <person name="Pearson M."/>
            <person name="Priest M."/>
            <person name="Roberts A."/>
            <person name="Saif S."/>
            <person name="Shea T."/>
            <person name="Shenoy N."/>
            <person name="Sisk P."/>
            <person name="Stolte C."/>
            <person name="Sykes S."/>
            <person name="Wortman J."/>
            <person name="Nusbaum C."/>
            <person name="Birren B."/>
        </authorList>
    </citation>
    <scope>NUCLEOTIDE SEQUENCE [LARGE SCALE GENOMIC DNA]</scope>
    <source>
        <strain evidence="18 19">7_3_47FAA</strain>
    </source>
</reference>
<dbReference type="NCBIfam" id="TIGR00716">
    <property type="entry name" value="rnhC"/>
    <property type="match status" value="1"/>
</dbReference>
<organism evidence="18 19">
    <name type="scientific">Bacillus smithii 7_3_47FAA</name>
    <dbReference type="NCBI Taxonomy" id="665952"/>
    <lineage>
        <taxon>Bacteria</taxon>
        <taxon>Bacillati</taxon>
        <taxon>Bacillota</taxon>
        <taxon>Bacilli</taxon>
        <taxon>Bacillales</taxon>
        <taxon>Bacillaceae</taxon>
        <taxon>Bacillus</taxon>
    </lineage>
</organism>
<feature type="binding site" evidence="14 15">
    <location>
        <position position="203"/>
    </location>
    <ligand>
        <name>a divalent metal cation</name>
        <dbReference type="ChEBI" id="CHEBI:60240"/>
    </ligand>
</feature>
<keyword evidence="8 14" id="KW-0963">Cytoplasm</keyword>
<evidence type="ECO:0000256" key="11">
    <source>
        <dbReference type="ARBA" id="ARBA00022759"/>
    </source>
</evidence>
<keyword evidence="19" id="KW-1185">Reference proteome</keyword>
<feature type="compositionally biased region" description="Basic and acidic residues" evidence="16">
    <location>
        <begin position="64"/>
        <end position="77"/>
    </location>
</feature>
<evidence type="ECO:0000256" key="2">
    <source>
        <dbReference type="ARBA" id="ARBA00001946"/>
    </source>
</evidence>
<dbReference type="InterPro" id="IPR036397">
    <property type="entry name" value="RNaseH_sf"/>
</dbReference>
<dbReference type="InterPro" id="IPR004641">
    <property type="entry name" value="RNase_HIII"/>
</dbReference>
<evidence type="ECO:0000256" key="16">
    <source>
        <dbReference type="SAM" id="MobiDB-lite"/>
    </source>
</evidence>
<comment type="catalytic activity">
    <reaction evidence="1 14 15">
        <text>Endonucleolytic cleavage to 5'-phosphomonoester.</text>
        <dbReference type="EC" id="3.1.26.4"/>
    </reaction>
</comment>
<dbReference type="SUPFAM" id="SSF53098">
    <property type="entry name" value="Ribonuclease H-like"/>
    <property type="match status" value="1"/>
</dbReference>
<dbReference type="PATRIC" id="fig|665952.3.peg.3415"/>
<keyword evidence="10 14" id="KW-0479">Metal-binding</keyword>
<dbReference type="Proteomes" id="UP000011747">
    <property type="component" value="Unassembled WGS sequence"/>
</dbReference>
<keyword evidence="9 14" id="KW-0540">Nuclease</keyword>
<comment type="cofactor">
    <cofactor evidence="14 15">
        <name>Mn(2+)</name>
        <dbReference type="ChEBI" id="CHEBI:29035"/>
    </cofactor>
    <cofactor evidence="14 15">
        <name>Mg(2+)</name>
        <dbReference type="ChEBI" id="CHEBI:18420"/>
    </cofactor>
    <text evidence="14 15">Manganese or magnesium. Binds 1 divalent metal ion per monomer in the absence of substrate. May bind a second metal ion after substrate binding.</text>
</comment>
<dbReference type="GO" id="GO:0000287">
    <property type="term" value="F:magnesium ion binding"/>
    <property type="evidence" value="ECO:0007669"/>
    <property type="project" value="UniProtKB-UniRule"/>
</dbReference>
<feature type="binding site" evidence="14 15">
    <location>
        <position position="98"/>
    </location>
    <ligand>
        <name>a divalent metal cation</name>
        <dbReference type="ChEBI" id="CHEBI:60240"/>
    </ligand>
</feature>
<dbReference type="CDD" id="cd14796">
    <property type="entry name" value="RNAse_HIII_N"/>
    <property type="match status" value="1"/>
</dbReference>
<dbReference type="InterPro" id="IPR012295">
    <property type="entry name" value="TBP_dom_sf"/>
</dbReference>
<evidence type="ECO:0000256" key="8">
    <source>
        <dbReference type="ARBA" id="ARBA00022490"/>
    </source>
</evidence>
<evidence type="ECO:0000259" key="17">
    <source>
        <dbReference type="PROSITE" id="PS51975"/>
    </source>
</evidence>
<dbReference type="GO" id="GO:0004523">
    <property type="term" value="F:RNA-DNA hybrid ribonuclease activity"/>
    <property type="evidence" value="ECO:0007669"/>
    <property type="project" value="UniProtKB-UniRule"/>
</dbReference>
<evidence type="ECO:0000256" key="6">
    <source>
        <dbReference type="ARBA" id="ARBA00012180"/>
    </source>
</evidence>
<dbReference type="InterPro" id="IPR024568">
    <property type="entry name" value="RNase_HIII_N"/>
</dbReference>
<comment type="similarity">
    <text evidence="5 14">Belongs to the RNase HII family. RnhC subfamily.</text>
</comment>
<dbReference type="InterPro" id="IPR024567">
    <property type="entry name" value="RNase_HII/HIII_dom"/>
</dbReference>
<evidence type="ECO:0000256" key="3">
    <source>
        <dbReference type="ARBA" id="ARBA00004065"/>
    </source>
</evidence>
<feature type="binding site" evidence="14 15">
    <location>
        <position position="99"/>
    </location>
    <ligand>
        <name>a divalent metal cation</name>
        <dbReference type="ChEBI" id="CHEBI:60240"/>
    </ligand>
</feature>
<evidence type="ECO:0000256" key="4">
    <source>
        <dbReference type="ARBA" id="ARBA00004496"/>
    </source>
</evidence>
<dbReference type="AlphaFoldDB" id="G9QQC1"/>
<evidence type="ECO:0000256" key="10">
    <source>
        <dbReference type="ARBA" id="ARBA00022723"/>
    </source>
</evidence>
<dbReference type="HAMAP" id="MF_00053">
    <property type="entry name" value="RNase_HIII"/>
    <property type="match status" value="1"/>
</dbReference>
<evidence type="ECO:0000256" key="7">
    <source>
        <dbReference type="ARBA" id="ARBA00021407"/>
    </source>
</evidence>
<keyword evidence="11 14" id="KW-0255">Endonuclease</keyword>
<feature type="region of interest" description="Disordered" evidence="16">
    <location>
        <begin position="64"/>
        <end position="84"/>
    </location>
</feature>
<dbReference type="GO" id="GO:0006298">
    <property type="term" value="P:mismatch repair"/>
    <property type="evidence" value="ECO:0007669"/>
    <property type="project" value="TreeGrafter"/>
</dbReference>
<keyword evidence="13 14" id="KW-0460">Magnesium</keyword>
<dbReference type="PANTHER" id="PTHR10954:SF23">
    <property type="entry name" value="RIBONUCLEASE"/>
    <property type="match status" value="1"/>
</dbReference>
<dbReference type="GO" id="GO:0043137">
    <property type="term" value="P:DNA replication, removal of RNA primer"/>
    <property type="evidence" value="ECO:0007669"/>
    <property type="project" value="TreeGrafter"/>
</dbReference>
<protein>
    <recommendedName>
        <fullName evidence="7 14">Ribonuclease HIII</fullName>
        <shortName evidence="14">RNase HIII</shortName>
        <ecNumber evidence="6 14">3.1.26.4</ecNumber>
    </recommendedName>
</protein>
<evidence type="ECO:0000313" key="18">
    <source>
        <dbReference type="EMBL" id="EHL73098.1"/>
    </source>
</evidence>
<keyword evidence="12 14" id="KW-0378">Hydrolase</keyword>
<evidence type="ECO:0000256" key="14">
    <source>
        <dbReference type="HAMAP-Rule" id="MF_00053"/>
    </source>
</evidence>
<dbReference type="PIRSF" id="PIRSF037748">
    <property type="entry name" value="RnhC"/>
    <property type="match status" value="1"/>
</dbReference>
<dbReference type="GO" id="GO:0003723">
    <property type="term" value="F:RNA binding"/>
    <property type="evidence" value="ECO:0007669"/>
    <property type="project" value="UniProtKB-UniRule"/>
</dbReference>
<dbReference type="PROSITE" id="PS51975">
    <property type="entry name" value="RNASE_H_2"/>
    <property type="match status" value="1"/>
</dbReference>
<gene>
    <name evidence="14" type="primary">rnhC</name>
    <name evidence="18" type="ORF">HMPREF1015_00488</name>
</gene>
<dbReference type="Gene3D" id="3.30.420.10">
    <property type="entry name" value="Ribonuclease H-like superfamily/Ribonuclease H"/>
    <property type="match status" value="1"/>
</dbReference>
<dbReference type="EC" id="3.1.26.4" evidence="6 14"/>
<dbReference type="InterPro" id="IPR001352">
    <property type="entry name" value="RNase_HII/HIII"/>
</dbReference>
<dbReference type="CDD" id="cd06590">
    <property type="entry name" value="RNase_HII_bacteria_HIII_like"/>
    <property type="match status" value="1"/>
</dbReference>
<sequence>MLSNIVLKVSHSVLSSMKTHYADDLTAKLPTGAVFCAKRNGCTITAYKSGKVLFQGNSAEQESKKWEQDSLPSEKKSSMSKGSVLPSGFSSLSVVGSDEVGTGDYFGPITVVAAFVRKDKILDLKHLGVQDSKQLSDQRIIDIAKQLVHTIPYSLLVLHNEKYNELQKNGMSQGKMKALLHNRALLNVLHKISPEKPDAILVDQFAEEPLYFRYLEKEKEICKENVYFQTKGESVHIAVAAASILARFAFLREMEKLSKKAGFTLPKGAGSIVDEAAARLIAEKGEESLNYFAKRHFANTEKALRLIK</sequence>
<accession>G9QQC1</accession>
<evidence type="ECO:0000256" key="15">
    <source>
        <dbReference type="PROSITE-ProRule" id="PRU01319"/>
    </source>
</evidence>
<evidence type="ECO:0000313" key="19">
    <source>
        <dbReference type="Proteomes" id="UP000011747"/>
    </source>
</evidence>
<comment type="caution">
    <text evidence="18">The sequence shown here is derived from an EMBL/GenBank/DDBJ whole genome shotgun (WGS) entry which is preliminary data.</text>
</comment>
<dbReference type="GO" id="GO:0005737">
    <property type="term" value="C:cytoplasm"/>
    <property type="evidence" value="ECO:0007669"/>
    <property type="project" value="UniProtKB-SubCell"/>
</dbReference>
<name>G9QQC1_9BACI</name>
<dbReference type="InterPro" id="IPR012337">
    <property type="entry name" value="RNaseH-like_sf"/>
</dbReference>
<dbReference type="GO" id="GO:0032299">
    <property type="term" value="C:ribonuclease H2 complex"/>
    <property type="evidence" value="ECO:0007669"/>
    <property type="project" value="TreeGrafter"/>
</dbReference>
<dbReference type="Pfam" id="PF11858">
    <property type="entry name" value="DUF3378"/>
    <property type="match status" value="1"/>
</dbReference>
<evidence type="ECO:0000256" key="13">
    <source>
        <dbReference type="ARBA" id="ARBA00022842"/>
    </source>
</evidence>
<comment type="cofactor">
    <cofactor evidence="2">
        <name>Mg(2+)</name>
        <dbReference type="ChEBI" id="CHEBI:18420"/>
    </cofactor>
</comment>
<evidence type="ECO:0000256" key="9">
    <source>
        <dbReference type="ARBA" id="ARBA00022722"/>
    </source>
</evidence>